<dbReference type="PROSITE" id="PS50234">
    <property type="entry name" value="VWFA"/>
    <property type="match status" value="1"/>
</dbReference>
<organism evidence="3 4">
    <name type="scientific">Bermanella marisrubri</name>
    <dbReference type="NCBI Taxonomy" id="207949"/>
    <lineage>
        <taxon>Bacteria</taxon>
        <taxon>Pseudomonadati</taxon>
        <taxon>Pseudomonadota</taxon>
        <taxon>Gammaproteobacteria</taxon>
        <taxon>Oceanospirillales</taxon>
        <taxon>Oceanospirillaceae</taxon>
        <taxon>Bermanella</taxon>
    </lineage>
</organism>
<evidence type="ECO:0000313" key="3">
    <source>
        <dbReference type="EMBL" id="EAT13750.1"/>
    </source>
</evidence>
<dbReference type="InterPro" id="IPR050768">
    <property type="entry name" value="UPF0353/GerABKA_families"/>
</dbReference>
<evidence type="ECO:0000256" key="1">
    <source>
        <dbReference type="SAM" id="Phobius"/>
    </source>
</evidence>
<dbReference type="HOGENOM" id="CLU_024570_0_1_6"/>
<feature type="transmembrane region" description="Helical" evidence="1">
    <location>
        <begin position="302"/>
        <end position="319"/>
    </location>
</feature>
<feature type="domain" description="VWFA" evidence="2">
    <location>
        <begin position="89"/>
        <end position="283"/>
    </location>
</feature>
<dbReference type="InterPro" id="IPR033881">
    <property type="entry name" value="vWA_BatA_type"/>
</dbReference>
<dbReference type="Proteomes" id="UP000004263">
    <property type="component" value="Unassembled WGS sequence"/>
</dbReference>
<dbReference type="SMART" id="SM00327">
    <property type="entry name" value="VWA"/>
    <property type="match status" value="1"/>
</dbReference>
<dbReference type="STRING" id="207949.RED65_10169"/>
<dbReference type="InterPro" id="IPR002035">
    <property type="entry name" value="VWF_A"/>
</dbReference>
<keyword evidence="1" id="KW-1133">Transmembrane helix</keyword>
<evidence type="ECO:0000259" key="2">
    <source>
        <dbReference type="PROSITE" id="PS50234"/>
    </source>
</evidence>
<keyword evidence="1" id="KW-0812">Transmembrane</keyword>
<reference evidence="3 4" key="1">
    <citation type="submission" date="2006-03" db="EMBL/GenBank/DDBJ databases">
        <authorList>
            <person name="Pinhassi J."/>
            <person name="Pedros-Alio C."/>
            <person name="Ferriera S."/>
            <person name="Johnson J."/>
            <person name="Kravitz S."/>
            <person name="Halpern A."/>
            <person name="Remington K."/>
            <person name="Beeson K."/>
            <person name="Tran B."/>
            <person name="Rogers Y.-H."/>
            <person name="Friedman R."/>
            <person name="Venter J.C."/>
        </authorList>
    </citation>
    <scope>NUCLEOTIDE SEQUENCE [LARGE SCALE GENOMIC DNA]</scope>
    <source>
        <strain evidence="3 4">RED65</strain>
    </source>
</reference>
<feature type="transmembrane region" description="Helical" evidence="1">
    <location>
        <begin position="6"/>
        <end position="23"/>
    </location>
</feature>
<dbReference type="PANTHER" id="PTHR22550">
    <property type="entry name" value="SPORE GERMINATION PROTEIN"/>
    <property type="match status" value="1"/>
</dbReference>
<accession>Q1N642</accession>
<dbReference type="Gene3D" id="3.40.50.410">
    <property type="entry name" value="von Willebrand factor, type A domain"/>
    <property type="match status" value="1"/>
</dbReference>
<feature type="transmembrane region" description="Helical" evidence="1">
    <location>
        <begin position="55"/>
        <end position="76"/>
    </location>
</feature>
<dbReference type="PANTHER" id="PTHR22550:SF18">
    <property type="entry name" value="VWFA DOMAIN-CONTAINING PROTEIN"/>
    <property type="match status" value="1"/>
</dbReference>
<keyword evidence="1" id="KW-0472">Membrane</keyword>
<evidence type="ECO:0000313" key="4">
    <source>
        <dbReference type="Proteomes" id="UP000004263"/>
    </source>
</evidence>
<name>Q1N642_9GAMM</name>
<dbReference type="AlphaFoldDB" id="Q1N642"/>
<dbReference type="SUPFAM" id="SSF53300">
    <property type="entry name" value="vWA-like"/>
    <property type="match status" value="1"/>
</dbReference>
<dbReference type="OrthoDB" id="6206554at2"/>
<dbReference type="EMBL" id="AAQH01000001">
    <property type="protein sequence ID" value="EAT13750.1"/>
    <property type="molecule type" value="Genomic_DNA"/>
</dbReference>
<keyword evidence="4" id="KW-1185">Reference proteome</keyword>
<protein>
    <recommendedName>
        <fullName evidence="2">VWFA domain-containing protein</fullName>
    </recommendedName>
</protein>
<gene>
    <name evidence="3" type="ORF">RED65_10169</name>
</gene>
<dbReference type="InterPro" id="IPR036465">
    <property type="entry name" value="vWFA_dom_sf"/>
</dbReference>
<comment type="caution">
    <text evidence="3">The sequence shown here is derived from an EMBL/GenBank/DDBJ whole genome shotgun (WGS) entry which is preliminary data.</text>
</comment>
<dbReference type="CDD" id="cd01467">
    <property type="entry name" value="vWA_BatA_type"/>
    <property type="match status" value="1"/>
</dbReference>
<dbReference type="Pfam" id="PF00092">
    <property type="entry name" value="VWA"/>
    <property type="match status" value="1"/>
</dbReference>
<dbReference type="RefSeq" id="WP_007017171.1">
    <property type="nucleotide sequence ID" value="NZ_CH724113.1"/>
</dbReference>
<proteinExistence type="predicted"/>
<sequence>MIHFEYPWLFLLLPLPLFVYFLAPARERSNESIYAPSLMMLAEEQPAAEHNSSKLLISLVTLTWLSFITAMAQPMFVGEPKALQQTDRNMMLAVDISKSMLEEDMQYQGRLVNRLQTVKAVVTDFVEERKGDRLGLILFGEQAYIQTPLTFDLSTVKRLLDEAVVGLAGNKTAIGDAIGLGVKRLQDLPESNRVLILLTDGQNTAGEIEPLKAAELAEKAGVKIYAIGIGADEMVIQGFFGPRRVNPSRDLDEDTLTAIAENTGGQYYRARNVNELEQIYDVLNQIEEIESEDKTFRPEKSLLHYPLLLCLVFGLIVYLNQLGWHRRAHTLLNDQKKRAK</sequence>